<gene>
    <name evidence="5" type="ORF">JQX08_04070</name>
</gene>
<feature type="transmembrane region" description="Helical" evidence="3">
    <location>
        <begin position="55"/>
        <end position="77"/>
    </location>
</feature>
<sequence length="380" mass="40507">MTPFSSPLANWLHSFLPHSMNTRPREWLRAGLGAAVGVLLSTWACHWLFGAGVASHLVGPLAASAVLLFAVSSGALAQPWSIVGSYLVATIVALAVLQVGGASLLSASVAVGLALALMCPLRCLHPPGGAVAFCVVTGGPDVAGLGVGVLTPVLLNALVLLGCALLYNNLTRVRYPKAHAQPAAELHHTQDVAPQQRVGFTAADLDHALEDLGEFVDVTREDLEQIIRATEKHALRRSMGDIRAGQIMSRDVQCATPDTTLEQALRLLEYHHLKALPVLDETRRLVGVVSLIDLLGHSRRAPRSDFLARFGLRRDVPLSKVMSHPVTCVDSNAHVVELIPLLSEQGLHCLPVLEAGELVGIITQTDLIAALHRDLIVHLG</sequence>
<reference evidence="5 6" key="1">
    <citation type="submission" date="2021-02" db="EMBL/GenBank/DDBJ databases">
        <authorList>
            <person name="Lee D.-H."/>
        </authorList>
    </citation>
    <scope>NUCLEOTIDE SEQUENCE [LARGE SCALE GENOMIC DNA]</scope>
    <source>
        <strain evidence="5 6">UL073</strain>
    </source>
</reference>
<dbReference type="InterPro" id="IPR000644">
    <property type="entry name" value="CBS_dom"/>
</dbReference>
<keyword evidence="6" id="KW-1185">Reference proteome</keyword>
<dbReference type="PANTHER" id="PTHR43080:SF2">
    <property type="entry name" value="CBS DOMAIN-CONTAINING PROTEIN"/>
    <property type="match status" value="1"/>
</dbReference>
<dbReference type="InterPro" id="IPR046342">
    <property type="entry name" value="CBS_dom_sf"/>
</dbReference>
<keyword evidence="3" id="KW-1133">Transmembrane helix</keyword>
<keyword evidence="3" id="KW-0472">Membrane</keyword>
<feature type="transmembrane region" description="Helical" evidence="3">
    <location>
        <begin position="27"/>
        <end position="49"/>
    </location>
</feature>
<dbReference type="InterPro" id="IPR058581">
    <property type="entry name" value="TM_HPP"/>
</dbReference>
<dbReference type="Pfam" id="PF00571">
    <property type="entry name" value="CBS"/>
    <property type="match status" value="2"/>
</dbReference>
<dbReference type="PROSITE" id="PS51371">
    <property type="entry name" value="CBS"/>
    <property type="match status" value="2"/>
</dbReference>
<evidence type="ECO:0000256" key="3">
    <source>
        <dbReference type="SAM" id="Phobius"/>
    </source>
</evidence>
<evidence type="ECO:0000259" key="4">
    <source>
        <dbReference type="PROSITE" id="PS51371"/>
    </source>
</evidence>
<keyword evidence="3" id="KW-0812">Transmembrane</keyword>
<feature type="domain" description="CBS" evidence="4">
    <location>
        <begin position="322"/>
        <end position="377"/>
    </location>
</feature>
<dbReference type="SUPFAM" id="SSF54631">
    <property type="entry name" value="CBS-domain pair"/>
    <property type="match status" value="1"/>
</dbReference>
<accession>A0ABS2ID75</accession>
<keyword evidence="1 2" id="KW-0129">CBS domain</keyword>
<dbReference type="EMBL" id="JAFEUP010000001">
    <property type="protein sequence ID" value="MBM7059872.1"/>
    <property type="molecule type" value="Genomic_DNA"/>
</dbReference>
<dbReference type="CDD" id="cd04600">
    <property type="entry name" value="CBS_pair_HPP_assoc"/>
    <property type="match status" value="1"/>
</dbReference>
<comment type="caution">
    <text evidence="5">The sequence shown here is derived from an EMBL/GenBank/DDBJ whole genome shotgun (WGS) entry which is preliminary data.</text>
</comment>
<organism evidence="5 6">
    <name type="scientific">Zestomonas insulae</name>
    <dbReference type="NCBI Taxonomy" id="2809017"/>
    <lineage>
        <taxon>Bacteria</taxon>
        <taxon>Pseudomonadati</taxon>
        <taxon>Pseudomonadota</taxon>
        <taxon>Gammaproteobacteria</taxon>
        <taxon>Pseudomonadales</taxon>
        <taxon>Pseudomonadaceae</taxon>
        <taxon>Zestomonas</taxon>
    </lineage>
</organism>
<evidence type="ECO:0000256" key="1">
    <source>
        <dbReference type="ARBA" id="ARBA00023122"/>
    </source>
</evidence>
<protein>
    <submittedName>
        <fullName evidence="5">HPP family protein</fullName>
    </submittedName>
</protein>
<name>A0ABS2ID75_9GAMM</name>
<feature type="transmembrane region" description="Helical" evidence="3">
    <location>
        <begin position="84"/>
        <end position="117"/>
    </location>
</feature>
<evidence type="ECO:0000256" key="2">
    <source>
        <dbReference type="PROSITE-ProRule" id="PRU00703"/>
    </source>
</evidence>
<feature type="transmembrane region" description="Helical" evidence="3">
    <location>
        <begin position="145"/>
        <end position="167"/>
    </location>
</feature>
<evidence type="ECO:0000313" key="6">
    <source>
        <dbReference type="Proteomes" id="UP000717995"/>
    </source>
</evidence>
<dbReference type="PANTHER" id="PTHR43080">
    <property type="entry name" value="CBS DOMAIN-CONTAINING PROTEIN CBSX3, MITOCHONDRIAL"/>
    <property type="match status" value="1"/>
</dbReference>
<dbReference type="InterPro" id="IPR051257">
    <property type="entry name" value="Diverse_CBS-Domain"/>
</dbReference>
<dbReference type="SMART" id="SM00116">
    <property type="entry name" value="CBS"/>
    <property type="match status" value="2"/>
</dbReference>
<evidence type="ECO:0000313" key="5">
    <source>
        <dbReference type="EMBL" id="MBM7059872.1"/>
    </source>
</evidence>
<dbReference type="Proteomes" id="UP000717995">
    <property type="component" value="Unassembled WGS sequence"/>
</dbReference>
<feature type="domain" description="CBS" evidence="4">
    <location>
        <begin position="248"/>
        <end position="306"/>
    </location>
</feature>
<proteinExistence type="predicted"/>
<dbReference type="Pfam" id="PF04982">
    <property type="entry name" value="TM_HPP"/>
    <property type="match status" value="1"/>
</dbReference>
<dbReference type="Gene3D" id="3.10.580.10">
    <property type="entry name" value="CBS-domain"/>
    <property type="match status" value="1"/>
</dbReference>